<organism evidence="1">
    <name type="scientific">Leclercia adecarboxylata</name>
    <dbReference type="NCBI Taxonomy" id="83655"/>
    <lineage>
        <taxon>Bacteria</taxon>
        <taxon>Pseudomonadati</taxon>
        <taxon>Pseudomonadota</taxon>
        <taxon>Gammaproteobacteria</taxon>
        <taxon>Enterobacterales</taxon>
        <taxon>Enterobacteriaceae</taxon>
        <taxon>Leclercia</taxon>
    </lineage>
</organism>
<proteinExistence type="predicted"/>
<reference evidence="1" key="1">
    <citation type="submission" date="2016-12" db="EMBL/GenBank/DDBJ databases">
        <title>Complete nucleotide sequences of two VIM-1-encoding plasmids from Klebsiella pneumoniae and Leclercia adecarboxylata isolates of Czech origin.</title>
        <authorList>
            <person name="Papagiannitsis C."/>
            <person name="Papousek I."/>
            <person name="Hrabak J."/>
            <person name="Dolejska M."/>
        </authorList>
    </citation>
    <scope>NUCLEOTIDE SEQUENCE</scope>
    <source>
        <plasmid evidence="1">pLec-476cz</plasmid>
    </source>
</reference>
<dbReference type="EMBL" id="KY320277">
    <property type="protein sequence ID" value="AQT23622.1"/>
    <property type="molecule type" value="Genomic_DNA"/>
</dbReference>
<accession>A0A1S6KQH6</accession>
<dbReference type="AlphaFoldDB" id="A0A1S6KQH6"/>
<name>A0A1S6KQH6_9ENTR</name>
<dbReference type="RefSeq" id="WP_181728205.1">
    <property type="nucleotide sequence ID" value="NZ_KY320277.1"/>
</dbReference>
<protein>
    <submittedName>
        <fullName evidence="1">Uncharacterized protein</fullName>
    </submittedName>
</protein>
<geneLocation type="plasmid" evidence="1">
    <name>pLec-476cz</name>
</geneLocation>
<keyword evidence="1" id="KW-0614">Plasmid</keyword>
<evidence type="ECO:0000313" key="1">
    <source>
        <dbReference type="EMBL" id="AQT23622.1"/>
    </source>
</evidence>
<sequence length="174" mass="20295">MTELVESKLCRKCKTLKSLLDFGIDRKSKDGHKTRCRQCVAGENRLYKLNNRNVVNAAKNRYRQRHTAEMADYMRLYRARVRGSQLADRHRQHLEFHKEVNIQLQFRLGAIMASQLLQNDKTIEIEKLLLKYLKSPESASGRKALNEAKGIAFRAKISYEAFNTLLNTLNRSRI</sequence>